<dbReference type="EnsemblPlants" id="LPERR02G12370.1">
    <property type="protein sequence ID" value="LPERR02G12370.1"/>
    <property type="gene ID" value="LPERR02G12370"/>
</dbReference>
<feature type="disulfide bond" evidence="1">
    <location>
        <begin position="157"/>
        <end position="241"/>
    </location>
</feature>
<proteinExistence type="predicted"/>
<keyword evidence="4" id="KW-1185">Reference proteome</keyword>
<organism evidence="3 4">
    <name type="scientific">Leersia perrieri</name>
    <dbReference type="NCBI Taxonomy" id="77586"/>
    <lineage>
        <taxon>Eukaryota</taxon>
        <taxon>Viridiplantae</taxon>
        <taxon>Streptophyta</taxon>
        <taxon>Embryophyta</taxon>
        <taxon>Tracheophyta</taxon>
        <taxon>Spermatophyta</taxon>
        <taxon>Magnoliopsida</taxon>
        <taxon>Liliopsida</taxon>
        <taxon>Poales</taxon>
        <taxon>Poaceae</taxon>
        <taxon>BOP clade</taxon>
        <taxon>Oryzoideae</taxon>
        <taxon>Oryzeae</taxon>
        <taxon>Oryzinae</taxon>
        <taxon>Leersia</taxon>
    </lineage>
</organism>
<feature type="disulfide bond" evidence="1">
    <location>
        <begin position="171"/>
        <end position="187"/>
    </location>
</feature>
<reference evidence="3 4" key="1">
    <citation type="submission" date="2012-08" db="EMBL/GenBank/DDBJ databases">
        <title>Oryza genome evolution.</title>
        <authorList>
            <person name="Wing R.A."/>
        </authorList>
    </citation>
    <scope>NUCLEOTIDE SEQUENCE</scope>
</reference>
<dbReference type="Gene3D" id="2.60.110.10">
    <property type="entry name" value="Thaumatin"/>
    <property type="match status" value="1"/>
</dbReference>
<dbReference type="SMART" id="SM00205">
    <property type="entry name" value="THN"/>
    <property type="match status" value="1"/>
</dbReference>
<feature type="disulfide bond" evidence="1">
    <location>
        <begin position="191"/>
        <end position="200"/>
    </location>
</feature>
<feature type="disulfide bond" evidence="1">
    <location>
        <begin position="35"/>
        <end position="253"/>
    </location>
</feature>
<feature type="disulfide bond" evidence="1">
    <location>
        <begin position="83"/>
        <end position="93"/>
    </location>
</feature>
<reference evidence="4" key="2">
    <citation type="submission" date="2013-12" db="EMBL/GenBank/DDBJ databases">
        <authorList>
            <person name="Yu Y."/>
            <person name="Lee S."/>
            <person name="de Baynast K."/>
            <person name="Wissotski M."/>
            <person name="Liu L."/>
            <person name="Talag J."/>
            <person name="Goicoechea J."/>
            <person name="Angelova A."/>
            <person name="Jetty R."/>
            <person name="Kudrna D."/>
            <person name="Golser W."/>
            <person name="Rivera L."/>
            <person name="Zhang J."/>
            <person name="Wing R."/>
        </authorList>
    </citation>
    <scope>NUCLEOTIDE SEQUENCE</scope>
</reference>
<feature type="disulfide bond" evidence="1">
    <location>
        <begin position="98"/>
        <end position="105"/>
    </location>
</feature>
<name>A0A0D9VFL3_9ORYZ</name>
<protein>
    <recommendedName>
        <fullName evidence="5">Thaumatin-like protein</fullName>
    </recommendedName>
</protein>
<evidence type="ECO:0000313" key="4">
    <source>
        <dbReference type="Proteomes" id="UP000032180"/>
    </source>
</evidence>
<sequence length="294" mass="30460">MAMRAQCRAFAVVSVVLAVFTASSSSTSFTIINNCANTIWPGAITGDGKAGLDSTGFELAPGQSRTVSAPSGWSGRFWGRTFCYAADSGKFTCVTGDCGTGRVDCTGGGGVPPATWAEFTLNGNGGMDFYDVSLVDGFNLPMLVTPQGATTTAGGNCVPTGCEADLNAGACPADLRVSAPGGGVVACKSACEAFRSDQYCCKGMYEDPNTCFPSNYSQVFKSACPKAYSYAYDDKMSTFTCPGTATTYNITFCPGATSGREDGSKQQTGAAAARPPLRLVLLFVAILALARDFF</sequence>
<feature type="chain" id="PRO_5002347908" description="Thaumatin-like protein" evidence="2">
    <location>
        <begin position="27"/>
        <end position="294"/>
    </location>
</feature>
<dbReference type="PANTHER" id="PTHR31048">
    <property type="entry name" value="OS03G0233200 PROTEIN"/>
    <property type="match status" value="1"/>
</dbReference>
<dbReference type="CDD" id="cd09218">
    <property type="entry name" value="TLP-PA"/>
    <property type="match status" value="1"/>
</dbReference>
<feature type="disulfide bond" evidence="1">
    <location>
        <begin position="201"/>
        <end position="211"/>
    </location>
</feature>
<reference evidence="3" key="3">
    <citation type="submission" date="2015-04" db="UniProtKB">
        <authorList>
            <consortium name="EnsemblPlants"/>
        </authorList>
    </citation>
    <scope>IDENTIFICATION</scope>
</reference>
<dbReference type="SUPFAM" id="SSF49870">
    <property type="entry name" value="Osmotin, thaumatin-like protein"/>
    <property type="match status" value="1"/>
</dbReference>
<dbReference type="PROSITE" id="PS51367">
    <property type="entry name" value="THAUMATIN_2"/>
    <property type="match status" value="1"/>
</dbReference>
<dbReference type="InterPro" id="IPR001938">
    <property type="entry name" value="Thaumatin"/>
</dbReference>
<evidence type="ECO:0000256" key="2">
    <source>
        <dbReference type="SAM" id="SignalP"/>
    </source>
</evidence>
<dbReference type="HOGENOM" id="CLU_043181_0_0_1"/>
<dbReference type="PIRSF" id="PIRSF002703">
    <property type="entry name" value="Thaumatin"/>
    <property type="match status" value="1"/>
</dbReference>
<dbReference type="InterPro" id="IPR017949">
    <property type="entry name" value="Thaumatin_CS"/>
</dbReference>
<dbReference type="Gramene" id="LPERR02G12370.1">
    <property type="protein sequence ID" value="LPERR02G12370.1"/>
    <property type="gene ID" value="LPERR02G12370"/>
</dbReference>
<dbReference type="PRINTS" id="PR00347">
    <property type="entry name" value="THAUMATIN"/>
</dbReference>
<evidence type="ECO:0008006" key="5">
    <source>
        <dbReference type="Google" id="ProtNLM"/>
    </source>
</evidence>
<feature type="signal peptide" evidence="2">
    <location>
        <begin position="1"/>
        <end position="26"/>
    </location>
</feature>
<dbReference type="InterPro" id="IPR037176">
    <property type="entry name" value="Osmotin/thaumatin-like_sf"/>
</dbReference>
<keyword evidence="1" id="KW-1015">Disulfide bond</keyword>
<accession>A0A0D9VFL3</accession>
<evidence type="ECO:0000313" key="3">
    <source>
        <dbReference type="EnsemblPlants" id="LPERR02G12370.1"/>
    </source>
</evidence>
<dbReference type="FunFam" id="2.60.110.10:FF:000001">
    <property type="entry name" value="THAUMATIN-LIKE PROTEIN 1"/>
    <property type="match status" value="1"/>
</dbReference>
<dbReference type="Pfam" id="PF00314">
    <property type="entry name" value="Thaumatin"/>
    <property type="match status" value="1"/>
</dbReference>
<dbReference type="STRING" id="77586.A0A0D9VFL3"/>
<dbReference type="Proteomes" id="UP000032180">
    <property type="component" value="Chromosome 2"/>
</dbReference>
<evidence type="ECO:0000256" key="1">
    <source>
        <dbReference type="PIRSR" id="PIRSR002703-1"/>
    </source>
</evidence>
<dbReference type="AlphaFoldDB" id="A0A0D9VFL3"/>
<dbReference type="eggNOG" id="ENOG502QUID">
    <property type="taxonomic scope" value="Eukaryota"/>
</dbReference>
<keyword evidence="2" id="KW-0732">Signal</keyword>
<feature type="disulfide bond" evidence="1">
    <location>
        <begin position="162"/>
        <end position="224"/>
    </location>
</feature>
<dbReference type="PROSITE" id="PS00316">
    <property type="entry name" value="THAUMATIN_1"/>
    <property type="match status" value="1"/>
</dbReference>